<evidence type="ECO:0000256" key="8">
    <source>
        <dbReference type="ARBA" id="ARBA00023268"/>
    </source>
</evidence>
<evidence type="ECO:0000259" key="12">
    <source>
        <dbReference type="PROSITE" id="PS50075"/>
    </source>
</evidence>
<dbReference type="Pfam" id="PF08659">
    <property type="entry name" value="KR"/>
    <property type="match status" value="2"/>
</dbReference>
<dbReference type="Pfam" id="PF00698">
    <property type="entry name" value="Acyl_transf_1"/>
    <property type="match status" value="2"/>
</dbReference>
<dbReference type="GO" id="GO:0031177">
    <property type="term" value="F:phosphopantetheine binding"/>
    <property type="evidence" value="ECO:0007669"/>
    <property type="project" value="InterPro"/>
</dbReference>
<dbReference type="Pfam" id="PF14765">
    <property type="entry name" value="PS-DH"/>
    <property type="match status" value="2"/>
</dbReference>
<dbReference type="InterPro" id="IPR006162">
    <property type="entry name" value="Ppantetheine_attach_site"/>
</dbReference>
<dbReference type="InterPro" id="IPR014030">
    <property type="entry name" value="Ketoacyl_synth_N"/>
</dbReference>
<keyword evidence="7" id="KW-0045">Antibiotic biosynthesis</keyword>
<feature type="region of interest" description="N-terminal hotdog fold" evidence="10">
    <location>
        <begin position="2666"/>
        <end position="2791"/>
    </location>
</feature>
<dbReference type="SUPFAM" id="SSF52151">
    <property type="entry name" value="FabD/lysophospholipase-like"/>
    <property type="match status" value="2"/>
</dbReference>
<evidence type="ECO:0000256" key="1">
    <source>
        <dbReference type="ARBA" id="ARBA00001957"/>
    </source>
</evidence>
<dbReference type="SMART" id="SM01294">
    <property type="entry name" value="PKS_PP_betabranch"/>
    <property type="match status" value="2"/>
</dbReference>
<dbReference type="Pfam" id="PF00550">
    <property type="entry name" value="PP-binding"/>
    <property type="match status" value="2"/>
</dbReference>
<dbReference type="Gene3D" id="1.10.1200.10">
    <property type="entry name" value="ACP-like"/>
    <property type="match status" value="2"/>
</dbReference>
<protein>
    <submittedName>
        <fullName evidence="15">Polyketide synthase</fullName>
    </submittedName>
</protein>
<dbReference type="CDD" id="cd08956">
    <property type="entry name" value="KR_3_FAS_SDR_x"/>
    <property type="match status" value="2"/>
</dbReference>
<reference evidence="15 16" key="1">
    <citation type="submission" date="2017-02" db="EMBL/GenBank/DDBJ databases">
        <title>Draft genome of Saccharomonospora sp. 154.</title>
        <authorList>
            <person name="Alonso-Carmona G.S."/>
            <person name="De La Haba R."/>
            <person name="Vera-Gargallo B."/>
            <person name="Sandoval-Trujillo A.H."/>
            <person name="Ramirez-Duran N."/>
            <person name="Ventosa A."/>
        </authorList>
    </citation>
    <scope>NUCLEOTIDE SEQUENCE [LARGE SCALE GENOMIC DNA]</scope>
    <source>
        <strain evidence="15 16">LRS4.154</strain>
    </source>
</reference>
<dbReference type="SUPFAM" id="SSF53901">
    <property type="entry name" value="Thiolase-like"/>
    <property type="match status" value="2"/>
</dbReference>
<dbReference type="FunFam" id="1.10.1200.10:FF:000007">
    <property type="entry name" value="Probable polyketide synthase pks17"/>
    <property type="match status" value="2"/>
</dbReference>
<dbReference type="SMART" id="SM00827">
    <property type="entry name" value="PKS_AT"/>
    <property type="match status" value="2"/>
</dbReference>
<dbReference type="GO" id="GO:0006633">
    <property type="term" value="P:fatty acid biosynthetic process"/>
    <property type="evidence" value="ECO:0007669"/>
    <property type="project" value="InterPro"/>
</dbReference>
<dbReference type="InterPro" id="IPR049551">
    <property type="entry name" value="PKS_DH_C"/>
</dbReference>
<dbReference type="Pfam" id="PF00109">
    <property type="entry name" value="ketoacyl-synt"/>
    <property type="match status" value="2"/>
</dbReference>
<dbReference type="InterPro" id="IPR001227">
    <property type="entry name" value="Ac_transferase_dom_sf"/>
</dbReference>
<keyword evidence="16" id="KW-1185">Reference proteome</keyword>
<feature type="domain" description="Ketosynthase family 3 (KS3)" evidence="13">
    <location>
        <begin position="33"/>
        <end position="446"/>
    </location>
</feature>
<dbReference type="CDD" id="cd00833">
    <property type="entry name" value="PKS"/>
    <property type="match status" value="2"/>
</dbReference>
<keyword evidence="4" id="KW-0597">Phosphoprotein</keyword>
<dbReference type="InterPro" id="IPR049552">
    <property type="entry name" value="PKS_DH_N"/>
</dbReference>
<dbReference type="InterPro" id="IPR009081">
    <property type="entry name" value="PP-bd_ACP"/>
</dbReference>
<dbReference type="SUPFAM" id="SSF55048">
    <property type="entry name" value="Probable ACP-binding domain of malonyl-CoA ACP transacylase"/>
    <property type="match status" value="2"/>
</dbReference>
<dbReference type="STRING" id="1962155.B1813_22560"/>
<evidence type="ECO:0000256" key="6">
    <source>
        <dbReference type="ARBA" id="ARBA00022737"/>
    </source>
</evidence>
<dbReference type="EMBL" id="MWIH01000009">
    <property type="protein sequence ID" value="OQO89684.1"/>
    <property type="molecule type" value="Genomic_DNA"/>
</dbReference>
<dbReference type="InterPro" id="IPR057326">
    <property type="entry name" value="KR_dom"/>
</dbReference>
<dbReference type="PROSITE" id="PS52019">
    <property type="entry name" value="PKS_MFAS_DH"/>
    <property type="match status" value="2"/>
</dbReference>
<comment type="caution">
    <text evidence="15">The sequence shown here is derived from an EMBL/GenBank/DDBJ whole genome shotgun (WGS) entry which is preliminary data.</text>
</comment>
<dbReference type="Proteomes" id="UP000192591">
    <property type="component" value="Unassembled WGS sequence"/>
</dbReference>
<feature type="domain" description="Ketosynthase family 3 (KS3)" evidence="13">
    <location>
        <begin position="1781"/>
        <end position="2193"/>
    </location>
</feature>
<dbReference type="Pfam" id="PF22953">
    <property type="entry name" value="SpnB_Rossmann"/>
    <property type="match status" value="2"/>
</dbReference>
<dbReference type="InterPro" id="IPR016035">
    <property type="entry name" value="Acyl_Trfase/lysoPLipase"/>
</dbReference>
<dbReference type="Gene3D" id="3.40.366.10">
    <property type="entry name" value="Malonyl-Coenzyme A Acyl Carrier Protein, domain 2"/>
    <property type="match status" value="2"/>
</dbReference>
<comment type="pathway">
    <text evidence="2">Antibiotic biosynthesis.</text>
</comment>
<feature type="active site" description="Proton acceptor; for dehydratase activity" evidence="10">
    <location>
        <position position="950"/>
    </location>
</feature>
<dbReference type="PROSITE" id="PS50075">
    <property type="entry name" value="CARRIER"/>
    <property type="match status" value="2"/>
</dbReference>
<comment type="cofactor">
    <cofactor evidence="1">
        <name>pantetheine 4'-phosphate</name>
        <dbReference type="ChEBI" id="CHEBI:47942"/>
    </cofactor>
</comment>
<dbReference type="InterPro" id="IPR036291">
    <property type="entry name" value="NAD(P)-bd_dom_sf"/>
</dbReference>
<dbReference type="InterPro" id="IPR020841">
    <property type="entry name" value="PKS_Beta-ketoAc_synthase_dom"/>
</dbReference>
<name>A0A1V8ZYC5_SACPI</name>
<proteinExistence type="predicted"/>
<evidence type="ECO:0000256" key="9">
    <source>
        <dbReference type="ARBA" id="ARBA00023315"/>
    </source>
</evidence>
<feature type="region of interest" description="C-terminal hotdog fold" evidence="10">
    <location>
        <begin position="1060"/>
        <end position="1202"/>
    </location>
</feature>
<keyword evidence="9" id="KW-0012">Acyltransferase</keyword>
<dbReference type="PANTHER" id="PTHR43775">
    <property type="entry name" value="FATTY ACID SYNTHASE"/>
    <property type="match status" value="1"/>
</dbReference>
<evidence type="ECO:0000256" key="11">
    <source>
        <dbReference type="SAM" id="MobiDB-lite"/>
    </source>
</evidence>
<accession>A0A1V8ZYC5</accession>
<evidence type="ECO:0000256" key="7">
    <source>
        <dbReference type="ARBA" id="ARBA00023194"/>
    </source>
</evidence>
<dbReference type="Pfam" id="PF08990">
    <property type="entry name" value="Docking"/>
    <property type="match status" value="1"/>
</dbReference>
<evidence type="ECO:0000256" key="4">
    <source>
        <dbReference type="ARBA" id="ARBA00022553"/>
    </source>
</evidence>
<feature type="domain" description="PKS/mFAS DH" evidence="14">
    <location>
        <begin position="918"/>
        <end position="1202"/>
    </location>
</feature>
<dbReference type="SUPFAM" id="SSF51735">
    <property type="entry name" value="NAD(P)-binding Rossmann-fold domains"/>
    <property type="match status" value="4"/>
</dbReference>
<dbReference type="InterPro" id="IPR020807">
    <property type="entry name" value="PKS_DH"/>
</dbReference>
<evidence type="ECO:0000256" key="2">
    <source>
        <dbReference type="ARBA" id="ARBA00004792"/>
    </source>
</evidence>
<dbReference type="SMART" id="SM00825">
    <property type="entry name" value="PKS_KS"/>
    <property type="match status" value="2"/>
</dbReference>
<dbReference type="InterPro" id="IPR020806">
    <property type="entry name" value="PKS_PP-bd"/>
</dbReference>
<evidence type="ECO:0000313" key="15">
    <source>
        <dbReference type="EMBL" id="OQO89684.1"/>
    </source>
</evidence>
<dbReference type="InterPro" id="IPR042104">
    <property type="entry name" value="PKS_dehydratase_sf"/>
</dbReference>
<dbReference type="SMART" id="SM00823">
    <property type="entry name" value="PKS_PP"/>
    <property type="match status" value="2"/>
</dbReference>
<evidence type="ECO:0000259" key="14">
    <source>
        <dbReference type="PROSITE" id="PS52019"/>
    </source>
</evidence>
<feature type="region of interest" description="N-terminal hotdog fold" evidence="10">
    <location>
        <begin position="918"/>
        <end position="1046"/>
    </location>
</feature>
<dbReference type="GO" id="GO:0033068">
    <property type="term" value="P:macrolide biosynthetic process"/>
    <property type="evidence" value="ECO:0007669"/>
    <property type="project" value="UniProtKB-ARBA"/>
</dbReference>
<dbReference type="GO" id="GO:0004315">
    <property type="term" value="F:3-oxoacyl-[acyl-carrier-protein] synthase activity"/>
    <property type="evidence" value="ECO:0007669"/>
    <property type="project" value="InterPro"/>
</dbReference>
<dbReference type="PROSITE" id="PS00606">
    <property type="entry name" value="KS3_1"/>
    <property type="match status" value="2"/>
</dbReference>
<dbReference type="PROSITE" id="PS00012">
    <property type="entry name" value="PHOSPHOPANTETHEINE"/>
    <property type="match status" value="2"/>
</dbReference>
<dbReference type="InterPro" id="IPR015083">
    <property type="entry name" value="NorB/c/GfsB-D-like_docking"/>
</dbReference>
<feature type="domain" description="Carrier" evidence="12">
    <location>
        <begin position="1686"/>
        <end position="1761"/>
    </location>
</feature>
<evidence type="ECO:0000259" key="13">
    <source>
        <dbReference type="PROSITE" id="PS52004"/>
    </source>
</evidence>
<dbReference type="Gene3D" id="3.40.47.10">
    <property type="match status" value="2"/>
</dbReference>
<feature type="domain" description="Carrier" evidence="12">
    <location>
        <begin position="3444"/>
        <end position="3519"/>
    </location>
</feature>
<dbReference type="InterPro" id="IPR016039">
    <property type="entry name" value="Thiolase-like"/>
</dbReference>
<dbReference type="Gene3D" id="3.10.129.110">
    <property type="entry name" value="Polyketide synthase dehydratase"/>
    <property type="match status" value="2"/>
</dbReference>
<dbReference type="InterPro" id="IPR016036">
    <property type="entry name" value="Malonyl_transacylase_ACP-bd"/>
</dbReference>
<feature type="active site" description="Proton acceptor; for dehydratase activity" evidence="10">
    <location>
        <position position="2698"/>
    </location>
</feature>
<dbReference type="InterPro" id="IPR014031">
    <property type="entry name" value="Ketoacyl_synth_C"/>
</dbReference>
<feature type="compositionally biased region" description="Basic and acidic residues" evidence="11">
    <location>
        <begin position="450"/>
        <end position="464"/>
    </location>
</feature>
<dbReference type="Gene3D" id="3.30.70.3290">
    <property type="match status" value="2"/>
</dbReference>
<dbReference type="Pfam" id="PF21089">
    <property type="entry name" value="PKS_DH_N"/>
    <property type="match status" value="2"/>
</dbReference>
<dbReference type="InterPro" id="IPR049900">
    <property type="entry name" value="PKS_mFAS_DH"/>
</dbReference>
<dbReference type="SMART" id="SM00826">
    <property type="entry name" value="PKS_DH"/>
    <property type="match status" value="2"/>
</dbReference>
<dbReference type="InterPro" id="IPR018201">
    <property type="entry name" value="Ketoacyl_synth_AS"/>
</dbReference>
<evidence type="ECO:0000256" key="5">
    <source>
        <dbReference type="ARBA" id="ARBA00022679"/>
    </source>
</evidence>
<keyword evidence="5" id="KW-0808">Transferase</keyword>
<feature type="domain" description="PKS/mFAS DH" evidence="14">
    <location>
        <begin position="2666"/>
        <end position="2950"/>
    </location>
</feature>
<evidence type="ECO:0000313" key="16">
    <source>
        <dbReference type="Proteomes" id="UP000192591"/>
    </source>
</evidence>
<dbReference type="SMART" id="SM00822">
    <property type="entry name" value="PKS_KR"/>
    <property type="match status" value="2"/>
</dbReference>
<feature type="region of interest" description="Disordered" evidence="11">
    <location>
        <begin position="445"/>
        <end position="464"/>
    </location>
</feature>
<dbReference type="Pfam" id="PF16197">
    <property type="entry name" value="KAsynt_C_assoc"/>
    <property type="match status" value="2"/>
</dbReference>
<dbReference type="Pfam" id="PF02801">
    <property type="entry name" value="Ketoacyl-synt_C"/>
    <property type="match status" value="2"/>
</dbReference>
<dbReference type="InterPro" id="IPR013968">
    <property type="entry name" value="PKS_KR"/>
</dbReference>
<keyword evidence="6" id="KW-0677">Repeat</keyword>
<evidence type="ECO:0000256" key="10">
    <source>
        <dbReference type="PROSITE-ProRule" id="PRU01363"/>
    </source>
</evidence>
<feature type="active site" description="Proton donor; for dehydratase activity" evidence="10">
    <location>
        <position position="2866"/>
    </location>
</feature>
<keyword evidence="8" id="KW-0511">Multifunctional enzyme</keyword>
<dbReference type="Gene3D" id="3.40.50.720">
    <property type="entry name" value="NAD(P)-binding Rossmann-like Domain"/>
    <property type="match status" value="2"/>
</dbReference>
<feature type="active site" description="Proton donor; for dehydratase activity" evidence="10">
    <location>
        <position position="1122"/>
    </location>
</feature>
<dbReference type="InterPro" id="IPR014043">
    <property type="entry name" value="Acyl_transferase_dom"/>
</dbReference>
<organism evidence="15 16">
    <name type="scientific">Saccharomonospora piscinae</name>
    <dbReference type="NCBI Taxonomy" id="687388"/>
    <lineage>
        <taxon>Bacteria</taxon>
        <taxon>Bacillati</taxon>
        <taxon>Actinomycetota</taxon>
        <taxon>Actinomycetes</taxon>
        <taxon>Pseudonocardiales</taxon>
        <taxon>Pseudonocardiaceae</taxon>
        <taxon>Saccharomonospora</taxon>
    </lineage>
</organism>
<dbReference type="InterPro" id="IPR036736">
    <property type="entry name" value="ACP-like_sf"/>
</dbReference>
<dbReference type="GO" id="GO:0004312">
    <property type="term" value="F:fatty acid synthase activity"/>
    <property type="evidence" value="ECO:0007669"/>
    <property type="project" value="TreeGrafter"/>
</dbReference>
<dbReference type="PROSITE" id="PS52004">
    <property type="entry name" value="KS3_2"/>
    <property type="match status" value="2"/>
</dbReference>
<evidence type="ECO:0000256" key="3">
    <source>
        <dbReference type="ARBA" id="ARBA00022450"/>
    </source>
</evidence>
<feature type="region of interest" description="C-terminal hotdog fold" evidence="10">
    <location>
        <begin position="2805"/>
        <end position="2950"/>
    </location>
</feature>
<sequence>MANEQKVLDYLKRVTAELHETRQRLHEVEGGEPEPIAIVSMSCRYPGGIRTPEDLWRLVSDGTDAVSPIPDDRGWDVERLAGGQGGFVSGATEFDAGLFGISPREALAMDPQQRLLLETSWEAFERCGIDPMSLRGERVGVFAGAINQDYGMLLQQAREDVEGYTLTGTTSSVVSGRVAYTFGLEGPAVTVDTACSSSLVALHLAVQALRQGECSLALAGGVTVMALPGIFAEFDRQGGLSADGRCKAFAATADGTGWAEGAGVLLLERLSDARAAGHDVLAVVRGSSVNSDGASNGLTAPNGPSQQRVIRQALANAGLSSKQVDVLEAHGTGTVLGDPIEAQAVLATYGQERERPLLMGSVKSNVGHTQAAAGVAGVMKMVLAMSHGVVPKSLHIGEPTPHVDWSAGAVSLLTEATPWPETGGPRRAAVSSFGVSGTNAHTIIEQAPPADRDSADTADTAERAEPVAAPAMPWLLAGRTEQALTAQAAALLSELESRDATALDVAYSLATGRGALEHRAAVVGADADDLMRGLRALAVGDDAPNTARGVSFEDTRLAFAFSGQGAQRAGMGRELCAAYPVFAAAFDAVCEELDRLLGDGPGVRAVVFDGAAGLDETMWAQAGLFAVEVALSRLLESWGVTPDLVVGHSVGEIAAAHVVGVLSLADACRLVTARGRLMQALPPGGAMVSLRATEAEVTPWLSERVSLAAVNGPSLVVLSGDEDAVAAVVERFPGRRQKGLRVSHAFHSARMEPMLAEFRAVCEGLSFAEPTVAVVSTVTGHQVSGQWGEPEYWVRQVREPVRFADAVTTLRENGATTILEIGPGATLTAAAGECLAEDTVGCVPSLRADGEEPVAAVLALSELHTRGHAVDWATFFAGTGARRTGLPTYAFQHRRYWPEIAGEWTGDATAFGLGPAKHPLLGAAVSLADGGGMLFTGRLSARTHPWLVDHTIMGSVLLPGTAFVELAVRAGDHLGCPHVAELTLQTPLVLPEHGGVTLQLAVTDADDTGARTINLYSRPDGDEHTEPDDPWTLNATGLLTPDGDDETDWAPFASWPPEGAIEVPIGDGFYPNLAEYHYDYGPGFQGLRAVWRRGDDVFAEVSLPEETAAQAGDFGLHPALFDSAMHAIAAMDADGTGEAGGTPLPFSWNGVTLHATGASALRVRLSPADSGALTVALADETGAPVASVATLVRRALTSAALGAAQNRHHDSLFRVAWPALPAAATAASADSVLVGPSGPDEAGLPAGGHFASLAELGAHIDSGARAPSNVLVDFAPASGDEHELGEAAHDAARRALALAQEFLADRRFDASRLVIVTHGVLATDGADRIADLGSSTVWGLLRSAQSESPERLALIDLDATSASAAALPAALAAGEPQLAIRNGQARQPRLERITAAPRENLPELGGDGTVLMTGATGALGQVLARHLVAEHGVRRLLLVSRRGARAEGMAELRAELAELGATVTFGACDVADRDRLASVFASIPDAHPLTAVVHAASVSDDGVLTSLTAERVDWVLQPKVDGALALHELTKDMDLSAFVVFSSVAAQFGGAGQGNYAAANFFLDSLARYRRDHGLPGTSLAWGMWAERSGMAGQLHEQHLDRISRFGIVALSAEEGAELFDAACAADESLVVPAHLDMATLRSSAVAGGLTPLLRGLVRTPQRRAAATTSSIGDSLAGLGETERVAAVLDLVVGQAAFVLGHDSPAEIEPQQAFTDLGFDSLTAIELRNRLNGATGLRLPATLVFDYPTPAVLAEFLAAEVAGTPATDTTKAPVTARSRYDEPIAIIGMGTHLPGGVRTPEDLWRLLSEGEDAIGDVPAERHWGMEGLRGGFLDAPGDFDPDFFGISPREAIAMDPQQRLLLQLSWEAFERAGIDAETVRGSRTGVFAGASGLDYAGLLQRAAEGNEGYILTGTTASVISGRISYTFGLEGPAVTVDTACSSSLVALHMAVRALNEGECSLALVGGVLVMATPAGFAGMSGQGGFASDGRCKSFSDSADGTGWSEGAGMLLVERLSDAQRNGRRILAVVRGTAVNSDGASNGLTAPNGPSQQRVIREALAAADLRPSQVDAVEGHGTGTVLGDPIEAQAVLATYGQDRPADRPVYLGSIKSNIGHAQAAAGVAGVIKMVLALRYGMLPRSLHLDSPSSKVDWSSGAVSLLDEQTPWPETGEPRRAAVSSFGISGTNAHVVLEQAPAGAVPAADELTDPGGPVPFVLSGKTADALREQAVRLRAYLDDHTDLALADLGLSLATTRTRLEHRGIVVAEDRPALLRGLDELADGGESADVVVGSARSAVKPVFVFPGQGSQWPEMATALLDASESFRDELFACDEALSRHIGWSVLDVLRGLPSAPPLERIDVVQPALFAVMVSLAAMWRSHGVEPAAVVGTSQGEAAAAYVAGALSLDDAARVIACRSRVVADRLAHQGGIVSLALPVAQAEQLLAEWDGRLTLAGFNAPSLLNVAGDEQALAELMRRCESDDVRARRVADIPTHSARVDGLRDELLDVLEPVRPASGNVPIYSTARGELVDGAELDANYWFDNLREPVHYEQVTRTLLGEGHRLFVEVSPHPVLTMPTEQTIGHAGAEAVVTGTLRRDEGGLRRFLTSLATGHAHGAAVDWRATLAGRGAREVELPTYAFQNRRYWLPVPATSVGDMGSIGLGATDHPMLVAGVPLADTDGFLFTGRLASRTQPWLAQHGVKGTIVVPGTGFVEMALRAGRQLGCDVLDELTLEAPLTLSEGSGAQLQLVVDAPDEAGRRPFTVYSRPADVEYDQIWLRHAAGVLRTAQPTDPAGSDLTVWPPAGAVPIELDGAYDDAAKLGFDYGPLFRGMRAAWQRGEDVFAEVALPEDGRSDAGEFGLHPALFDGALQASGLDEFRAGKASEDDDNKPRMPFAWRGVRMHALGATELRVRLSPSGPGGIGFTIADATGAPVADVESLVLRPVEPEQLRAAGNGQRDSLFQVEWTGVAVSAESVPGQRWAVLGADPASFDQGGTTIGGVRVEGHRSLAALAAEVDEGASPPDVVIAAFGGSGTEVAETAHRLTGEALDLMQDWLADERFSATRLVFLTSGALATRLGEDVPDLAAAPLWGLVRSAQSEEPGRFLLVDVDDAESSWAVVPAAVMSAEPQLAVRGGLVLAPRLTGTAPRADAPAKEGLDPEGTVLITGGTGLLGGLFAKHLAAQHGVRNLMLLSRQGPAAAGAEDLVADLAEVGATAQVLACDAADYDALAAAFDAIPPEHPLTAVVHAAGVLDDGVLTSLTRERVDALLRPKIDAAMNLHELTRSRPLAALVLFSSATATFGGSAQAGYSAANAFLDSLAQHRKVHMHAATSLAWGYWEQGSAMTGHLSDTDVRRMSGGGMLGLTEEQGVALFDFAAALDEPVLLPIRLDFGALRAQAVDSGVAPLLRKLVRVPAPRAAAAAGAASPNALAQRLAGLSESERDRVVLDLVRSLAASVLGHASTDAVGPHESFKTLGFDSLIAVDLRNRLNGATGLRLPPTAVFDYPTPTELAGYLRSEIVPEEAAEITTPIFTEIDRLEALLADVGADHAERTKITLRLHDVLAKWGDGTETATDTGRDGELDEATDDELFDLLGKEFGIS</sequence>
<dbReference type="PANTHER" id="PTHR43775:SF51">
    <property type="entry name" value="INACTIVE PHENOLPHTHIOCEROL SYNTHESIS POLYKETIDE SYNTHASE TYPE I PKS1-RELATED"/>
    <property type="match status" value="1"/>
</dbReference>
<dbReference type="RefSeq" id="WP_081195314.1">
    <property type="nucleotide sequence ID" value="NZ_MWIH01000009.1"/>
</dbReference>
<keyword evidence="3" id="KW-0596">Phosphopantetheine</keyword>
<dbReference type="SUPFAM" id="SSF47336">
    <property type="entry name" value="ACP-like"/>
    <property type="match status" value="2"/>
</dbReference>
<dbReference type="InterPro" id="IPR055123">
    <property type="entry name" value="SpnB-like_Rossmann"/>
</dbReference>
<dbReference type="FunFam" id="3.40.47.10:FF:000019">
    <property type="entry name" value="Polyketide synthase type I"/>
    <property type="match status" value="2"/>
</dbReference>
<dbReference type="InterPro" id="IPR032821">
    <property type="entry name" value="PKS_assoc"/>
</dbReference>
<dbReference type="InterPro" id="IPR050091">
    <property type="entry name" value="PKS_NRPS_Biosynth_Enz"/>
</dbReference>
<gene>
    <name evidence="15" type="ORF">B1813_22560</name>
</gene>